<proteinExistence type="inferred from homology"/>
<dbReference type="PANTHER" id="PTHR30244:SF34">
    <property type="entry name" value="DTDP-4-AMINO-4,6-DIDEOXYGALACTOSE TRANSAMINASE"/>
    <property type="match status" value="1"/>
</dbReference>
<comment type="caution">
    <text evidence="3">The sequence shown here is derived from an EMBL/GenBank/DDBJ whole genome shotgun (WGS) entry which is preliminary data.</text>
</comment>
<dbReference type="PIRSF" id="PIRSF000390">
    <property type="entry name" value="PLP_StrS"/>
    <property type="match status" value="1"/>
</dbReference>
<dbReference type="PANTHER" id="PTHR30244">
    <property type="entry name" value="TRANSAMINASE"/>
    <property type="match status" value="1"/>
</dbReference>
<gene>
    <name evidence="3" type="ORF">KACC15558_23870</name>
</gene>
<dbReference type="CDD" id="cd00616">
    <property type="entry name" value="AHBA_syn"/>
    <property type="match status" value="1"/>
</dbReference>
<keyword evidence="4" id="KW-1185">Reference proteome</keyword>
<evidence type="ECO:0000313" key="4">
    <source>
        <dbReference type="Proteomes" id="UP001498935"/>
    </source>
</evidence>
<organism evidence="3 4">
    <name type="scientific">Brevibacterium ammoniilyticum</name>
    <dbReference type="NCBI Taxonomy" id="1046555"/>
    <lineage>
        <taxon>Bacteria</taxon>
        <taxon>Bacillati</taxon>
        <taxon>Actinomycetota</taxon>
        <taxon>Actinomycetes</taxon>
        <taxon>Micrococcales</taxon>
        <taxon>Brevibacteriaceae</taxon>
        <taxon>Brevibacterium</taxon>
    </lineage>
</organism>
<dbReference type="Pfam" id="PF01041">
    <property type="entry name" value="DegT_DnrJ_EryC1"/>
    <property type="match status" value="1"/>
</dbReference>
<accession>A0ABP9U2A7</accession>
<reference evidence="3 4" key="1">
    <citation type="submission" date="2024-02" db="EMBL/GenBank/DDBJ databases">
        <title>Characterization of antibiotic resistant novel bacterial strains and their environmental applications.</title>
        <authorList>
            <person name="Manzoor S."/>
            <person name="Abbas S."/>
            <person name="Arshad M."/>
            <person name="Li W.J."/>
            <person name="Ahmed I."/>
        </authorList>
    </citation>
    <scope>NUCLEOTIDE SEQUENCE [LARGE SCALE GENOMIC DNA]</scope>
    <source>
        <strain evidence="3 4">KACC 15558</strain>
    </source>
</reference>
<keyword evidence="3" id="KW-0032">Aminotransferase</keyword>
<protein>
    <submittedName>
        <fullName evidence="3">Aminotransferase class I/II-fold pyridoxal phosphate-dependent enzyme</fullName>
    </submittedName>
</protein>
<dbReference type="InterPro" id="IPR015421">
    <property type="entry name" value="PyrdxlP-dep_Trfase_major"/>
</dbReference>
<dbReference type="InterPro" id="IPR015424">
    <property type="entry name" value="PyrdxlP-dep_Trfase"/>
</dbReference>
<dbReference type="SUPFAM" id="SSF53383">
    <property type="entry name" value="PLP-dependent transferases"/>
    <property type="match status" value="1"/>
</dbReference>
<sequence length="375" mass="39413">MAEIIPLCVPSVGSAEVEAVTEALQSGWVAPAGPCVDKFESELATVTGRPEAIAVSSGTAALHLALLAAGVRPGDEVAVATLTFAATANAVAYVGATPVFIDCDETGLMSPELLRLALSERSAAGRSIRAVVPVDVYGRPADYPQIIAAASDFGATVVSDAAESLGGSLGGSPAGSFGEFAAVSFNGNKIVTTSSGGAVLCSDAESAERVRYLSTQARQPVEHYEHTEIGFNYRLSNILAALGSAQLYRLPQILAAKRSHFEAYREMTHTLDGVSVLDPSDGNCWMSVLILETETDARTLAEQLLAEGIATRPVFKPMHLQPVHSGSDHSYITGRAENLFLRGLVLPSSTDLSPGQVRRVIECVKKCLGARSRVW</sequence>
<dbReference type="GO" id="GO:0008483">
    <property type="term" value="F:transaminase activity"/>
    <property type="evidence" value="ECO:0007669"/>
    <property type="project" value="UniProtKB-KW"/>
</dbReference>
<keyword evidence="2" id="KW-0663">Pyridoxal phosphate</keyword>
<evidence type="ECO:0000313" key="3">
    <source>
        <dbReference type="EMBL" id="GAA5341347.1"/>
    </source>
</evidence>
<name>A0ABP9U2A7_9MICO</name>
<dbReference type="EMBL" id="BAABNP010000009">
    <property type="protein sequence ID" value="GAA5341347.1"/>
    <property type="molecule type" value="Genomic_DNA"/>
</dbReference>
<dbReference type="Gene3D" id="3.40.640.10">
    <property type="entry name" value="Type I PLP-dependent aspartate aminotransferase-like (Major domain)"/>
    <property type="match status" value="1"/>
</dbReference>
<comment type="cofactor">
    <cofactor evidence="1">
        <name>pyridoxal 5'-phosphate</name>
        <dbReference type="ChEBI" id="CHEBI:597326"/>
    </cofactor>
</comment>
<dbReference type="Gene3D" id="3.90.1150.10">
    <property type="entry name" value="Aspartate Aminotransferase, domain 1"/>
    <property type="match status" value="1"/>
</dbReference>
<comment type="similarity">
    <text evidence="2">Belongs to the DegT/DnrJ/EryC1 family.</text>
</comment>
<evidence type="ECO:0000256" key="1">
    <source>
        <dbReference type="ARBA" id="ARBA00001933"/>
    </source>
</evidence>
<dbReference type="InterPro" id="IPR000653">
    <property type="entry name" value="DegT/StrS_aminotransferase"/>
</dbReference>
<keyword evidence="3" id="KW-0808">Transferase</keyword>
<evidence type="ECO:0000256" key="2">
    <source>
        <dbReference type="RuleBase" id="RU004508"/>
    </source>
</evidence>
<dbReference type="Proteomes" id="UP001498935">
    <property type="component" value="Unassembled WGS sequence"/>
</dbReference>
<dbReference type="RefSeq" id="WP_342038470.1">
    <property type="nucleotide sequence ID" value="NZ_BAABBK010000009.1"/>
</dbReference>
<dbReference type="InterPro" id="IPR015422">
    <property type="entry name" value="PyrdxlP-dep_Trfase_small"/>
</dbReference>